<accession>A0AA40ANV8</accession>
<comment type="caution">
    <text evidence="1">The sequence shown here is derived from an EMBL/GenBank/DDBJ whole genome shotgun (WGS) entry which is preliminary data.</text>
</comment>
<keyword evidence="2" id="KW-1185">Reference proteome</keyword>
<protein>
    <submittedName>
        <fullName evidence="1">Uncharacterized protein</fullName>
    </submittedName>
</protein>
<evidence type="ECO:0000313" key="2">
    <source>
        <dbReference type="Proteomes" id="UP001172102"/>
    </source>
</evidence>
<sequence>MLSKRILLFSTFQPYWICRRAADSGGDLSPAGFLTALDLDTVIAPPPPLGHDNPADFGHPWPWVAENYSLRVLSDPADKQLAIHAVQTRYRAHECSDVAVWDIPLGGGTAWI</sequence>
<organism evidence="1 2">
    <name type="scientific">Lasiosphaeris hirsuta</name>
    <dbReference type="NCBI Taxonomy" id="260670"/>
    <lineage>
        <taxon>Eukaryota</taxon>
        <taxon>Fungi</taxon>
        <taxon>Dikarya</taxon>
        <taxon>Ascomycota</taxon>
        <taxon>Pezizomycotina</taxon>
        <taxon>Sordariomycetes</taxon>
        <taxon>Sordariomycetidae</taxon>
        <taxon>Sordariales</taxon>
        <taxon>Lasiosphaeriaceae</taxon>
        <taxon>Lasiosphaeris</taxon>
    </lineage>
</organism>
<reference evidence="1" key="1">
    <citation type="submission" date="2023-06" db="EMBL/GenBank/DDBJ databases">
        <title>Genome-scale phylogeny and comparative genomics of the fungal order Sordariales.</title>
        <authorList>
            <consortium name="Lawrence Berkeley National Laboratory"/>
            <person name="Hensen N."/>
            <person name="Bonometti L."/>
            <person name="Westerberg I."/>
            <person name="Brannstrom I.O."/>
            <person name="Guillou S."/>
            <person name="Cros-Aarteil S."/>
            <person name="Calhoun S."/>
            <person name="Haridas S."/>
            <person name="Kuo A."/>
            <person name="Mondo S."/>
            <person name="Pangilinan J."/>
            <person name="Riley R."/>
            <person name="Labutti K."/>
            <person name="Andreopoulos B."/>
            <person name="Lipzen A."/>
            <person name="Chen C."/>
            <person name="Yanf M."/>
            <person name="Daum C."/>
            <person name="Ng V."/>
            <person name="Clum A."/>
            <person name="Steindorff A."/>
            <person name="Ohm R."/>
            <person name="Martin F."/>
            <person name="Silar P."/>
            <person name="Natvig D."/>
            <person name="Lalanne C."/>
            <person name="Gautier V."/>
            <person name="Ament-Velasquez S.L."/>
            <person name="Kruys A."/>
            <person name="Hutchinson M.I."/>
            <person name="Powell A.J."/>
            <person name="Barry K."/>
            <person name="Miller A.N."/>
            <person name="Grigoriev I.V."/>
            <person name="Debuchy R."/>
            <person name="Gladieux P."/>
            <person name="Thoren M.H."/>
            <person name="Johannesson H."/>
        </authorList>
    </citation>
    <scope>NUCLEOTIDE SEQUENCE</scope>
    <source>
        <strain evidence="1">SMH4607-1</strain>
    </source>
</reference>
<proteinExistence type="predicted"/>
<dbReference type="Proteomes" id="UP001172102">
    <property type="component" value="Unassembled WGS sequence"/>
</dbReference>
<evidence type="ECO:0000313" key="1">
    <source>
        <dbReference type="EMBL" id="KAK0719290.1"/>
    </source>
</evidence>
<dbReference type="AlphaFoldDB" id="A0AA40ANV8"/>
<name>A0AA40ANV8_9PEZI</name>
<dbReference type="EMBL" id="JAUKUA010000003">
    <property type="protein sequence ID" value="KAK0719290.1"/>
    <property type="molecule type" value="Genomic_DNA"/>
</dbReference>
<gene>
    <name evidence="1" type="ORF">B0H67DRAFT_551681</name>
</gene>